<protein>
    <recommendedName>
        <fullName evidence="6">Probable inorganic carbon transporter subunit DabA</fullName>
    </recommendedName>
</protein>
<dbReference type="AlphaFoldDB" id="A0A1X4NHZ7"/>
<feature type="binding site" evidence="6">
    <location>
        <position position="330"/>
    </location>
    <ligand>
        <name>Zn(2+)</name>
        <dbReference type="ChEBI" id="CHEBI:29105"/>
    </ligand>
</feature>
<evidence type="ECO:0000256" key="5">
    <source>
        <dbReference type="ARBA" id="ARBA00023136"/>
    </source>
</evidence>
<dbReference type="OrthoDB" id="9805101at2"/>
<dbReference type="Proteomes" id="UP000193926">
    <property type="component" value="Unassembled WGS sequence"/>
</dbReference>
<evidence type="ECO:0000313" key="8">
    <source>
        <dbReference type="Proteomes" id="UP000193926"/>
    </source>
</evidence>
<dbReference type="STRING" id="1123756.MGEO_15980"/>
<keyword evidence="3 6" id="KW-0479">Metal-binding</keyword>
<feature type="binding site" evidence="6">
    <location>
        <position position="503"/>
    </location>
    <ligand>
        <name>Zn(2+)</name>
        <dbReference type="ChEBI" id="CHEBI:29105"/>
    </ligand>
</feature>
<comment type="subcellular location">
    <subcellularLocation>
        <location evidence="6">Cell membrane</location>
        <topology evidence="6">Peripheral membrane protein</topology>
    </subcellularLocation>
</comment>
<comment type="subunit">
    <text evidence="6">Forms a complex with DabB.</text>
</comment>
<reference evidence="7 8" key="1">
    <citation type="submission" date="2014-03" db="EMBL/GenBank/DDBJ databases">
        <title>The draft genome sequence of Marivita geojedonensis KCTC 23882.</title>
        <authorList>
            <person name="Lai Q."/>
            <person name="Shao Z."/>
        </authorList>
    </citation>
    <scope>NUCLEOTIDE SEQUENCE [LARGE SCALE GENOMIC DNA]</scope>
    <source>
        <strain evidence="7 8">DPG-138</strain>
    </source>
</reference>
<evidence type="ECO:0000256" key="4">
    <source>
        <dbReference type="ARBA" id="ARBA00022833"/>
    </source>
</evidence>
<feature type="binding site" evidence="6">
    <location>
        <position position="332"/>
    </location>
    <ligand>
        <name>Zn(2+)</name>
        <dbReference type="ChEBI" id="CHEBI:29105"/>
    </ligand>
</feature>
<keyword evidence="8" id="KW-1185">Reference proteome</keyword>
<dbReference type="EMBL" id="JFKC01000019">
    <property type="protein sequence ID" value="OSQ47620.1"/>
    <property type="molecule type" value="Genomic_DNA"/>
</dbReference>
<feature type="binding site" evidence="6">
    <location>
        <position position="488"/>
    </location>
    <ligand>
        <name>Zn(2+)</name>
        <dbReference type="ChEBI" id="CHEBI:29105"/>
    </ligand>
</feature>
<gene>
    <name evidence="6" type="primary">dabA</name>
    <name evidence="7" type="ORF">MGEO_15980</name>
</gene>
<dbReference type="PANTHER" id="PTHR38344:SF1">
    <property type="entry name" value="INORGANIC CARBON TRANSPORTER SUBUNIT DABA-RELATED"/>
    <property type="match status" value="1"/>
</dbReference>
<keyword evidence="4 6" id="KW-0862">Zinc</keyword>
<comment type="function">
    <text evidence="6">Part of an energy-coupled inorganic carbon pump.</text>
</comment>
<dbReference type="GO" id="GO:0008270">
    <property type="term" value="F:zinc ion binding"/>
    <property type="evidence" value="ECO:0007669"/>
    <property type="project" value="UniProtKB-UniRule"/>
</dbReference>
<dbReference type="Pfam" id="PF10070">
    <property type="entry name" value="DabA"/>
    <property type="match status" value="1"/>
</dbReference>
<evidence type="ECO:0000256" key="3">
    <source>
        <dbReference type="ARBA" id="ARBA00022723"/>
    </source>
</evidence>
<comment type="cofactor">
    <cofactor evidence="6">
        <name>Zn(2+)</name>
        <dbReference type="ChEBI" id="CHEBI:29105"/>
    </cofactor>
</comment>
<sequence length="799" mass="84407">MLTMVERFSGPALEIMAGAKNAAAHIPPLWSLEATVAVNPYVGQAGEPLHVAAARLARVAGVRTVPERAHFKAKFAAHELSVADLEAGLAEVPELAATVDDLIAAMDRTVPAPVTLPTLADLAEEVSDINWPDFVAERIGHWAGGHYDTGQALWPAPKTRAWLSWRSFAQRDLTPEIFGLTGFAARVASMSMSARGALTKCAEDMGITADACESYFHTLLMRLGGWAQLASGEAFRANLKGEGNNDITDLLTAKLVFEAALLARYKDQIGARWEEVLKAHAQPVVPSEDDLIDAALQAAADHAAARALDATLAQPVEAKEVVPNVQAAFCIDVRSEVFRRALEASGDGIETIGFAGFFGIAAAHHGFASDVLETRGPVLINPGATSAATDPQDSDMLTRVAKRVTRAWGRFRLAAVSSFAFVEATGPLYLGKLVRDSLAQKNPSLGGDPAPALADSISVAERIGIAAAILSGMSLKSGFAKVILLAGHGAGVVNNAHASALQCGACGGHAGDVNARLAAVLLNDPEVRSGLAAKGIEVPQDTVFLAGLHDTVTDEVRLFVDDLPAGHVQGATISALKQALKLAARVTRGERAARLPRATDQAAVMARAKDWSETRPEWGLAGCSAFIAAPRSRTTGRSLAGRSFLHSYDWRQDKNFQVLELILTAPVVVASWISLQYYGSSVAPDAFGAGNKLLHNVTGGIGVVEGNGGVLRGGLPWQSVHDGETFMHDPLRLSVAVEAPREAISAILNRHEGVAALFDNGWLKLFAMDDEGRLGWRYTGGGEWVSLRGDKAAAQIAAE</sequence>
<keyword evidence="2 6" id="KW-1003">Cell membrane</keyword>
<evidence type="ECO:0000313" key="7">
    <source>
        <dbReference type="EMBL" id="OSQ47620.1"/>
    </source>
</evidence>
<proteinExistence type="inferred from homology"/>
<name>A0A1X4NHZ7_9RHOB</name>
<evidence type="ECO:0000256" key="6">
    <source>
        <dbReference type="HAMAP-Rule" id="MF_01871"/>
    </source>
</evidence>
<evidence type="ECO:0000256" key="1">
    <source>
        <dbReference type="ARBA" id="ARBA00022448"/>
    </source>
</evidence>
<dbReference type="HAMAP" id="MF_01871">
    <property type="entry name" value="DabA"/>
    <property type="match status" value="1"/>
</dbReference>
<organism evidence="7 8">
    <name type="scientific">Marivita geojedonensis</name>
    <dbReference type="NCBI Taxonomy" id="1123756"/>
    <lineage>
        <taxon>Bacteria</taxon>
        <taxon>Pseudomonadati</taxon>
        <taxon>Pseudomonadota</taxon>
        <taxon>Alphaproteobacteria</taxon>
        <taxon>Rhodobacterales</taxon>
        <taxon>Roseobacteraceae</taxon>
        <taxon>Marivita</taxon>
    </lineage>
</organism>
<dbReference type="GO" id="GO:0005886">
    <property type="term" value="C:plasma membrane"/>
    <property type="evidence" value="ECO:0007669"/>
    <property type="project" value="UniProtKB-SubCell"/>
</dbReference>
<dbReference type="InterPro" id="IPR018752">
    <property type="entry name" value="DabA"/>
</dbReference>
<comment type="similarity">
    <text evidence="6">Belongs to the inorganic carbon transporter (TC 9.A.2) DabA family.</text>
</comment>
<keyword evidence="1 6" id="KW-0813">Transport</keyword>
<accession>A0A1X4NHZ7</accession>
<dbReference type="RefSeq" id="WP_085640142.1">
    <property type="nucleotide sequence ID" value="NZ_JFKC01000019.1"/>
</dbReference>
<dbReference type="PANTHER" id="PTHR38344">
    <property type="entry name" value="UPF0753 PROTEIN AQ_863"/>
    <property type="match status" value="1"/>
</dbReference>
<comment type="caution">
    <text evidence="7">The sequence shown here is derived from an EMBL/GenBank/DDBJ whole genome shotgun (WGS) entry which is preliminary data.</text>
</comment>
<evidence type="ECO:0000256" key="2">
    <source>
        <dbReference type="ARBA" id="ARBA00022475"/>
    </source>
</evidence>
<keyword evidence="5 6" id="KW-0472">Membrane</keyword>